<organism evidence="1 2">
    <name type="scientific">Geothrix oryzae</name>
    <dbReference type="NCBI Taxonomy" id="2927975"/>
    <lineage>
        <taxon>Bacteria</taxon>
        <taxon>Pseudomonadati</taxon>
        <taxon>Acidobacteriota</taxon>
        <taxon>Holophagae</taxon>
        <taxon>Holophagales</taxon>
        <taxon>Holophagaceae</taxon>
        <taxon>Geothrix</taxon>
    </lineage>
</organism>
<proteinExistence type="predicted"/>
<keyword evidence="2" id="KW-1185">Reference proteome</keyword>
<dbReference type="Proteomes" id="UP001242010">
    <property type="component" value="Chromosome"/>
</dbReference>
<name>A0ABN6V1T3_9BACT</name>
<sequence length="151" mass="16593">MNALSCLLLPLALAAQEPPALGLALDVRTELGGDPMAGIRLAPRGCWDGLLLGSPPRPLPPASRRAPEATVEVWDIALQEPPRHRAFRLFLGDFRARLNRALAIPPFSHGAIELGEFMMSDPSQPQWLDSVKVRSLQERFNRQPPHGSPVR</sequence>
<evidence type="ECO:0000313" key="2">
    <source>
        <dbReference type="Proteomes" id="UP001242010"/>
    </source>
</evidence>
<gene>
    <name evidence="1" type="ORF">GETHOR_24760</name>
</gene>
<accession>A0ABN6V1T3</accession>
<protein>
    <submittedName>
        <fullName evidence="1">Uncharacterized protein</fullName>
    </submittedName>
</protein>
<dbReference type="EMBL" id="AP027079">
    <property type="protein sequence ID" value="BDU70375.1"/>
    <property type="molecule type" value="Genomic_DNA"/>
</dbReference>
<reference evidence="2" key="1">
    <citation type="journal article" date="2023" name="Int. J. Syst. Evol. Microbiol.">
        <title>Mesoterricola silvestris gen. nov., sp. nov., Mesoterricola sediminis sp. nov., Geothrix oryzae sp. nov., Geothrix edaphica sp. nov., Geothrix rubra sp. nov., and Geothrix limicola sp. nov., six novel members of Acidobacteriota isolated from soils.</title>
        <authorList>
            <person name="Itoh H."/>
            <person name="Sugisawa Y."/>
            <person name="Mise K."/>
            <person name="Xu Z."/>
            <person name="Kuniyasu M."/>
            <person name="Ushijima N."/>
            <person name="Kawano K."/>
            <person name="Kobayashi E."/>
            <person name="Shiratori Y."/>
            <person name="Masuda Y."/>
            <person name="Senoo K."/>
        </authorList>
    </citation>
    <scope>NUCLEOTIDE SEQUENCE [LARGE SCALE GENOMIC DNA]</scope>
    <source>
        <strain evidence="2">Red222</strain>
    </source>
</reference>
<dbReference type="RefSeq" id="WP_286354093.1">
    <property type="nucleotide sequence ID" value="NZ_AP027079.1"/>
</dbReference>
<evidence type="ECO:0000313" key="1">
    <source>
        <dbReference type="EMBL" id="BDU70375.1"/>
    </source>
</evidence>